<keyword evidence="3" id="KW-1185">Reference proteome</keyword>
<dbReference type="InterPro" id="IPR010730">
    <property type="entry name" value="HET"/>
</dbReference>
<feature type="domain" description="Heterokaryon incompatibility" evidence="1">
    <location>
        <begin position="211"/>
        <end position="364"/>
    </location>
</feature>
<dbReference type="Proteomes" id="UP001321749">
    <property type="component" value="Unassembled WGS sequence"/>
</dbReference>
<sequence>MAHSQMHTTCDDCVEIFERAAALLAAKPTNPEDDSLILFDSAYQLRLASRASSSECHMCILLSAWIPRLLEPLDPQEILALAVYGARHDPSATTVSLVGTFLLQNLRCCYPGSLRIQEARHGTVCVLNSSTTWSLETLNRIRLWMRTCTSSHGDCAKNRLAGRLPRRLIDVGTSDTAGKVMEPRDFDSLCLEQLPNVHIIPSDSLPPETQYLTLSHRWASSPQLLLTMDTLFLLDCDISPHLLSRSDTAVFQHAIHVTRGLGFRYLWIDALCIMQDNEPEKMADIVQMDQIYSNSALNISAVEGRIRDGLVLDRKPLGMNPCRSVVSVPSSTQRRHVCLEAFPEKWSLRLAEGPLNRRGWVFQERILAPRIVHFTADQVFWECHSLEASEVLPQGVPGPISPDPDFPSGGLKLSLMSRKSELRSRWYDLLEAYSCTSVTFVSDRLLAISGVARQFCSAMQRDPSEYLAGMWKCDLPLSMLWNELQQRPDTSGRSPTSGSAACETKRAPSWSWASLRASIQFAHPELLVAKAHVLDVQIARISPNLFDGADFCRLRLRCLVCRFRRRIQDGAPRIQVGQETEFQELSNLDFKNRNAIVISWDTSREAVARWLQASDDGPASAQPTQFLLHIATGKTVDGTEEGGIVLQRTALRGTYTRIGRFFIPSLTDIRGSELDDAFNGRLNTMSTDDYLEPPDSSGRCTIDII</sequence>
<evidence type="ECO:0000313" key="2">
    <source>
        <dbReference type="EMBL" id="KAK4463032.1"/>
    </source>
</evidence>
<dbReference type="AlphaFoldDB" id="A0AAV9HQK2"/>
<protein>
    <submittedName>
        <fullName evidence="2">Heterokaryon incompatibility protein-domain-containing protein</fullName>
    </submittedName>
</protein>
<dbReference type="Pfam" id="PF06985">
    <property type="entry name" value="HET"/>
    <property type="match status" value="1"/>
</dbReference>
<name>A0AAV9HQK2_9PEZI</name>
<evidence type="ECO:0000313" key="3">
    <source>
        <dbReference type="Proteomes" id="UP001321749"/>
    </source>
</evidence>
<dbReference type="PANTHER" id="PTHR33112">
    <property type="entry name" value="DOMAIN PROTEIN, PUTATIVE-RELATED"/>
    <property type="match status" value="1"/>
</dbReference>
<reference evidence="2" key="2">
    <citation type="submission" date="2023-06" db="EMBL/GenBank/DDBJ databases">
        <authorList>
            <consortium name="Lawrence Berkeley National Laboratory"/>
            <person name="Mondo S.J."/>
            <person name="Hensen N."/>
            <person name="Bonometti L."/>
            <person name="Westerberg I."/>
            <person name="Brannstrom I.O."/>
            <person name="Guillou S."/>
            <person name="Cros-Aarteil S."/>
            <person name="Calhoun S."/>
            <person name="Haridas S."/>
            <person name="Kuo A."/>
            <person name="Pangilinan J."/>
            <person name="Riley R."/>
            <person name="Labutti K."/>
            <person name="Andreopoulos B."/>
            <person name="Lipzen A."/>
            <person name="Chen C."/>
            <person name="Yanf M."/>
            <person name="Daum C."/>
            <person name="Ng V."/>
            <person name="Clum A."/>
            <person name="Steindorff A."/>
            <person name="Ohm R."/>
            <person name="Martin F."/>
            <person name="Silar P."/>
            <person name="Natvig D."/>
            <person name="Lalanne C."/>
            <person name="Gautier V."/>
            <person name="Ament-Velasquez S.L."/>
            <person name="Kruys A."/>
            <person name="Hutchinson M.I."/>
            <person name="Powell A.J."/>
            <person name="Barry K."/>
            <person name="Miller A.N."/>
            <person name="Grigoriev I.V."/>
            <person name="Debuchy R."/>
            <person name="Gladieux P."/>
            <person name="Thoren M.H."/>
            <person name="Johannesson H."/>
        </authorList>
    </citation>
    <scope>NUCLEOTIDE SEQUENCE</scope>
    <source>
        <strain evidence="2">PSN324</strain>
    </source>
</reference>
<dbReference type="EMBL" id="MU864964">
    <property type="protein sequence ID" value="KAK4463032.1"/>
    <property type="molecule type" value="Genomic_DNA"/>
</dbReference>
<organism evidence="2 3">
    <name type="scientific">Cladorrhinum samala</name>
    <dbReference type="NCBI Taxonomy" id="585594"/>
    <lineage>
        <taxon>Eukaryota</taxon>
        <taxon>Fungi</taxon>
        <taxon>Dikarya</taxon>
        <taxon>Ascomycota</taxon>
        <taxon>Pezizomycotina</taxon>
        <taxon>Sordariomycetes</taxon>
        <taxon>Sordariomycetidae</taxon>
        <taxon>Sordariales</taxon>
        <taxon>Podosporaceae</taxon>
        <taxon>Cladorrhinum</taxon>
    </lineage>
</organism>
<dbReference type="PANTHER" id="PTHR33112:SF10">
    <property type="entry name" value="TOL"/>
    <property type="match status" value="1"/>
</dbReference>
<comment type="caution">
    <text evidence="2">The sequence shown here is derived from an EMBL/GenBank/DDBJ whole genome shotgun (WGS) entry which is preliminary data.</text>
</comment>
<evidence type="ECO:0000259" key="1">
    <source>
        <dbReference type="Pfam" id="PF06985"/>
    </source>
</evidence>
<accession>A0AAV9HQK2</accession>
<gene>
    <name evidence="2" type="ORF">QBC42DRAFT_325361</name>
</gene>
<reference evidence="2" key="1">
    <citation type="journal article" date="2023" name="Mol. Phylogenet. Evol.">
        <title>Genome-scale phylogeny and comparative genomics of the fungal order Sordariales.</title>
        <authorList>
            <person name="Hensen N."/>
            <person name="Bonometti L."/>
            <person name="Westerberg I."/>
            <person name="Brannstrom I.O."/>
            <person name="Guillou S."/>
            <person name="Cros-Aarteil S."/>
            <person name="Calhoun S."/>
            <person name="Haridas S."/>
            <person name="Kuo A."/>
            <person name="Mondo S."/>
            <person name="Pangilinan J."/>
            <person name="Riley R."/>
            <person name="LaButti K."/>
            <person name="Andreopoulos B."/>
            <person name="Lipzen A."/>
            <person name="Chen C."/>
            <person name="Yan M."/>
            <person name="Daum C."/>
            <person name="Ng V."/>
            <person name="Clum A."/>
            <person name="Steindorff A."/>
            <person name="Ohm R.A."/>
            <person name="Martin F."/>
            <person name="Silar P."/>
            <person name="Natvig D.O."/>
            <person name="Lalanne C."/>
            <person name="Gautier V."/>
            <person name="Ament-Velasquez S.L."/>
            <person name="Kruys A."/>
            <person name="Hutchinson M.I."/>
            <person name="Powell A.J."/>
            <person name="Barry K."/>
            <person name="Miller A.N."/>
            <person name="Grigoriev I.V."/>
            <person name="Debuchy R."/>
            <person name="Gladieux P."/>
            <person name="Hiltunen Thoren M."/>
            <person name="Johannesson H."/>
        </authorList>
    </citation>
    <scope>NUCLEOTIDE SEQUENCE</scope>
    <source>
        <strain evidence="2">PSN324</strain>
    </source>
</reference>
<proteinExistence type="predicted"/>